<feature type="transmembrane region" description="Helical" evidence="1">
    <location>
        <begin position="20"/>
        <end position="45"/>
    </location>
</feature>
<name>A0AA96K1U6_9BACT</name>
<evidence type="ECO:0000313" key="3">
    <source>
        <dbReference type="Proteomes" id="UP001302494"/>
    </source>
</evidence>
<dbReference type="RefSeq" id="WP_312742562.1">
    <property type="nucleotide sequence ID" value="NZ_CP116968.1"/>
</dbReference>
<organism evidence="2 3">
    <name type="scientific">Candidatus Nitrospira neomarina</name>
    <dbReference type="NCBI Taxonomy" id="3020899"/>
    <lineage>
        <taxon>Bacteria</taxon>
        <taxon>Pseudomonadati</taxon>
        <taxon>Nitrospirota</taxon>
        <taxon>Nitrospiria</taxon>
        <taxon>Nitrospirales</taxon>
        <taxon>Nitrospiraceae</taxon>
        <taxon>Nitrospira</taxon>
    </lineage>
</organism>
<evidence type="ECO:0000256" key="1">
    <source>
        <dbReference type="SAM" id="Phobius"/>
    </source>
</evidence>
<dbReference type="KEGG" id="nneo:PQG83_14800"/>
<feature type="transmembrane region" description="Helical" evidence="1">
    <location>
        <begin position="155"/>
        <end position="173"/>
    </location>
</feature>
<keyword evidence="1" id="KW-1133">Transmembrane helix</keyword>
<keyword evidence="3" id="KW-1185">Reference proteome</keyword>
<dbReference type="EMBL" id="CP116968">
    <property type="protein sequence ID" value="WNM61019.1"/>
    <property type="molecule type" value="Genomic_DNA"/>
</dbReference>
<feature type="transmembrane region" description="Helical" evidence="1">
    <location>
        <begin position="106"/>
        <end position="128"/>
    </location>
</feature>
<dbReference type="AlphaFoldDB" id="A0AA96K1U6"/>
<keyword evidence="1" id="KW-0472">Membrane</keyword>
<gene>
    <name evidence="2" type="ORF">PQG83_14800</name>
</gene>
<feature type="transmembrane region" description="Helical" evidence="1">
    <location>
        <begin position="65"/>
        <end position="86"/>
    </location>
</feature>
<evidence type="ECO:0008006" key="4">
    <source>
        <dbReference type="Google" id="ProtNLM"/>
    </source>
</evidence>
<protein>
    <recommendedName>
        <fullName evidence="4">Copper resistance protein D domain-containing protein</fullName>
    </recommendedName>
</protein>
<dbReference type="Proteomes" id="UP001302494">
    <property type="component" value="Chromosome"/>
</dbReference>
<sequence length="175" mass="19545">MESLLGVLTDLNQIIPILVHWLHLLSAVVWIGGLAFLVMAVTPSLKTAVPKQFIRPISETFYRQYKRVVGILLVVILFTGGVNLHYVSEGMVMQSGENVAHHAKYLTVFFIKLALVLGILTIFLYTIIFKNEPTGGETSEELEEMAVEPVPFQRVALWMGVFIILCAAAMKHLHV</sequence>
<accession>A0AA96K1U6</accession>
<keyword evidence="1" id="KW-0812">Transmembrane</keyword>
<proteinExistence type="predicted"/>
<reference evidence="2 3" key="1">
    <citation type="submission" date="2023-01" db="EMBL/GenBank/DDBJ databases">
        <title>Cultivation and genomic characterization of new, ubiquitous marine nitrite-oxidizing bacteria from the Nitrospirales.</title>
        <authorList>
            <person name="Mueller A.J."/>
            <person name="Daebeler A."/>
            <person name="Herbold C.W."/>
            <person name="Kirkegaard R.H."/>
            <person name="Daims H."/>
        </authorList>
    </citation>
    <scope>NUCLEOTIDE SEQUENCE [LARGE SCALE GENOMIC DNA]</scope>
    <source>
        <strain evidence="2 3">DK</strain>
    </source>
</reference>
<evidence type="ECO:0000313" key="2">
    <source>
        <dbReference type="EMBL" id="WNM61019.1"/>
    </source>
</evidence>